<name>A0ABQ4NH93_9RHOB</name>
<sequence>MSRTLLTTVAAAALTPLPALAEVPRVVVDIAPVHSLVAQVMEGVGTPELLIPALASPHAYSLRPSEAQSLQDAEVVFWIGEELSPWLEGALGSLAEDAAIVGLLDADGTRTLPFRQGASFDAHDHGDHDDHGHGDHADDDHHDHGEEDHADHDDHGDEGHAEHDDHHHGDEDHAEHDDHHHGEEDHAEHDEHDHGEEKHAEHDDHYHGDEDHAEHDDHYEGEEDHAGHEGHDHDGTDPHAWLSPANAATWLSLIANDLAARDPENAETYRANAATAQTELSQLVEEIKVDLAPVADVPFIVFHDAYQYLEADIGLAAAGAISLGDASDPSPARLTEIRDRLRADNIACVLAEPQFNPRLVATVAEGSDLSTGIIDPLGAEQTPGPDLYADLMRANAAALLACLGGEG</sequence>
<evidence type="ECO:0000256" key="4">
    <source>
        <dbReference type="ARBA" id="ARBA00022729"/>
    </source>
</evidence>
<dbReference type="InterPro" id="IPR006127">
    <property type="entry name" value="ZnuA-like"/>
</dbReference>
<evidence type="ECO:0000256" key="2">
    <source>
        <dbReference type="ARBA" id="ARBA00015915"/>
    </source>
</evidence>
<protein>
    <recommendedName>
        <fullName evidence="2">High-affinity zinc uptake system protein ZnuA</fullName>
    </recommendedName>
</protein>
<gene>
    <name evidence="8" type="ORF">JANAI62_04240</name>
</gene>
<feature type="signal peptide" evidence="7">
    <location>
        <begin position="1"/>
        <end position="21"/>
    </location>
</feature>
<feature type="region of interest" description="Disordered" evidence="6">
    <location>
        <begin position="116"/>
        <end position="241"/>
    </location>
</feature>
<evidence type="ECO:0000313" key="9">
    <source>
        <dbReference type="Proteomes" id="UP000786693"/>
    </source>
</evidence>
<dbReference type="PANTHER" id="PTHR42953:SF3">
    <property type="entry name" value="HIGH-AFFINITY ZINC UPTAKE SYSTEM PROTEIN ZNUA"/>
    <property type="match status" value="1"/>
</dbReference>
<dbReference type="SUPFAM" id="SSF53807">
    <property type="entry name" value="Helical backbone' metal receptor"/>
    <property type="match status" value="1"/>
</dbReference>
<evidence type="ECO:0000256" key="5">
    <source>
        <dbReference type="ARBA" id="ARBA00022906"/>
    </source>
</evidence>
<feature type="chain" id="PRO_5046968316" description="High-affinity zinc uptake system protein ZnuA" evidence="7">
    <location>
        <begin position="22"/>
        <end position="407"/>
    </location>
</feature>
<dbReference type="PANTHER" id="PTHR42953">
    <property type="entry name" value="HIGH-AFFINITY ZINC UPTAKE SYSTEM PROTEIN ZNUA-RELATED"/>
    <property type="match status" value="1"/>
</dbReference>
<evidence type="ECO:0000256" key="1">
    <source>
        <dbReference type="ARBA" id="ARBA00011028"/>
    </source>
</evidence>
<keyword evidence="9" id="KW-1185">Reference proteome</keyword>
<keyword evidence="3" id="KW-0813">Transport</keyword>
<proteinExistence type="inferred from homology"/>
<dbReference type="Gene3D" id="3.40.50.1980">
    <property type="entry name" value="Nitrogenase molybdenum iron protein domain"/>
    <property type="match status" value="3"/>
</dbReference>
<evidence type="ECO:0000256" key="7">
    <source>
        <dbReference type="SAM" id="SignalP"/>
    </source>
</evidence>
<keyword evidence="5" id="KW-0406">Ion transport</keyword>
<dbReference type="Proteomes" id="UP000786693">
    <property type="component" value="Unassembled WGS sequence"/>
</dbReference>
<keyword evidence="4 7" id="KW-0732">Signal</keyword>
<organism evidence="8 9">
    <name type="scientific">Jannaschia pagri</name>
    <dbReference type="NCBI Taxonomy" id="2829797"/>
    <lineage>
        <taxon>Bacteria</taxon>
        <taxon>Pseudomonadati</taxon>
        <taxon>Pseudomonadota</taxon>
        <taxon>Alphaproteobacteria</taxon>
        <taxon>Rhodobacterales</taxon>
        <taxon>Roseobacteraceae</taxon>
        <taxon>Jannaschia</taxon>
    </lineage>
</organism>
<feature type="compositionally biased region" description="Basic and acidic residues" evidence="6">
    <location>
        <begin position="121"/>
        <end position="237"/>
    </location>
</feature>
<evidence type="ECO:0000256" key="6">
    <source>
        <dbReference type="SAM" id="MobiDB-lite"/>
    </source>
</evidence>
<dbReference type="Pfam" id="PF01297">
    <property type="entry name" value="ZnuA"/>
    <property type="match status" value="1"/>
</dbReference>
<evidence type="ECO:0000256" key="3">
    <source>
        <dbReference type="ARBA" id="ARBA00022448"/>
    </source>
</evidence>
<reference evidence="8 9" key="1">
    <citation type="submission" date="2021-05" db="EMBL/GenBank/DDBJ databases">
        <title>Bacteria Genome sequencing.</title>
        <authorList>
            <person name="Takabe Y."/>
            <person name="Nakajima Y."/>
            <person name="Suzuki S."/>
            <person name="Shiozaki T."/>
        </authorList>
    </citation>
    <scope>NUCLEOTIDE SEQUENCE [LARGE SCALE GENOMIC DNA]</scope>
    <source>
        <strain evidence="8 9">AI_62</strain>
    </source>
</reference>
<dbReference type="RefSeq" id="WP_220747314.1">
    <property type="nucleotide sequence ID" value="NZ_BPFH01000001.1"/>
</dbReference>
<dbReference type="EMBL" id="BPFH01000001">
    <property type="protein sequence ID" value="GIT93801.1"/>
    <property type="molecule type" value="Genomic_DNA"/>
</dbReference>
<comment type="similarity">
    <text evidence="1">Belongs to the bacterial solute-binding protein 9 family.</text>
</comment>
<keyword evidence="5" id="KW-0862">Zinc</keyword>
<comment type="caution">
    <text evidence="8">The sequence shown here is derived from an EMBL/GenBank/DDBJ whole genome shotgun (WGS) entry which is preliminary data.</text>
</comment>
<dbReference type="InterPro" id="IPR050492">
    <property type="entry name" value="Bact_metal-bind_prot9"/>
</dbReference>
<evidence type="ECO:0000313" key="8">
    <source>
        <dbReference type="EMBL" id="GIT93801.1"/>
    </source>
</evidence>
<keyword evidence="5" id="KW-0864">Zinc transport</keyword>
<accession>A0ABQ4NH93</accession>